<comment type="similarity">
    <text evidence="13">Belongs to the SAT4 family.</text>
</comment>
<feature type="transmembrane region" description="Helical" evidence="16">
    <location>
        <begin position="177"/>
        <end position="200"/>
    </location>
</feature>
<evidence type="ECO:0000256" key="17">
    <source>
        <dbReference type="SAM" id="SignalP"/>
    </source>
</evidence>
<evidence type="ECO:0000313" key="19">
    <source>
        <dbReference type="EMBL" id="OJJ05871.1"/>
    </source>
</evidence>
<keyword evidence="14" id="KW-0408">Iron</keyword>
<dbReference type="PROSITE" id="PS52012">
    <property type="entry name" value="CFEM"/>
    <property type="match status" value="1"/>
</dbReference>
<comment type="subcellular location">
    <subcellularLocation>
        <location evidence="2">Membrane</location>
        <topology evidence="2">Lipid-anchor</topology>
        <topology evidence="2">GPI-anchor</topology>
    </subcellularLocation>
    <subcellularLocation>
        <location evidence="1">Membrane</location>
        <topology evidence="1">Multi-pass membrane protein</topology>
    </subcellularLocation>
    <subcellularLocation>
        <location evidence="3">Secreted</location>
    </subcellularLocation>
</comment>
<feature type="region of interest" description="Disordered" evidence="15">
    <location>
        <begin position="374"/>
        <end position="394"/>
    </location>
</feature>
<keyword evidence="12" id="KW-0449">Lipoprotein</keyword>
<dbReference type="AlphaFoldDB" id="A0A1L9PWG2"/>
<dbReference type="InterPro" id="IPR008427">
    <property type="entry name" value="Extracellular_membr_CFEM_dom"/>
</dbReference>
<dbReference type="InterPro" id="IPR049326">
    <property type="entry name" value="Rhodopsin_dom_fungi"/>
</dbReference>
<sequence length="430" mass="47130">MRLQQPVIYSLVLLGFACTVAAHLPSPPQCAIDCQQQLLARETTCSSTDTSCLCADENYQSALSTCVTANCTMKDALLAKYVGSRKCDIPIPQRYPEADGGTIIPFAIATILFIIRMATKAMHLGGGWGPDDYTLTVAYALAIVVFSVNISMIHYGFGKNIWDIYPQDNITKAYKHFFAFVLAYKALISLAKISVCLFLLRIFRSTLFRWTAYAMIGINSAIAITWMLTDSFHCIPVHLAWTQWEGLEQGKCIDFTAATFANGIVNIIVDAVMVVMPIYEVSKLNLSLRKKVGVAVMFASGLVLTIIGIVRVVVFSHNSSLANPTYDMEALNRWSVIECQIAIICACLPATRAMLVRVFPGIFGAESGYTSSGQMNQYKTRTHTGGGSHAPGVRSHISKTVSYSVDYSGKSRLESGNGFIQLSEVESHRT</sequence>
<dbReference type="PROSITE" id="PS51257">
    <property type="entry name" value="PROKAR_LIPOPROTEIN"/>
    <property type="match status" value="1"/>
</dbReference>
<keyword evidence="20" id="KW-1185">Reference proteome</keyword>
<name>A0A1L9PWG2_ASPVE</name>
<dbReference type="OrthoDB" id="2496787at2759"/>
<feature type="signal peptide" evidence="17">
    <location>
        <begin position="1"/>
        <end position="22"/>
    </location>
</feature>
<evidence type="ECO:0000256" key="8">
    <source>
        <dbReference type="ARBA" id="ARBA00022729"/>
    </source>
</evidence>
<evidence type="ECO:0000313" key="20">
    <source>
        <dbReference type="Proteomes" id="UP000184073"/>
    </source>
</evidence>
<evidence type="ECO:0000256" key="6">
    <source>
        <dbReference type="ARBA" id="ARBA00022622"/>
    </source>
</evidence>
<dbReference type="Pfam" id="PF05730">
    <property type="entry name" value="CFEM"/>
    <property type="match status" value="1"/>
</dbReference>
<feature type="transmembrane region" description="Helical" evidence="16">
    <location>
        <begin position="334"/>
        <end position="355"/>
    </location>
</feature>
<keyword evidence="6" id="KW-0325">Glycoprotein</keyword>
<feature type="chain" id="PRO_5013154691" description="CFEM domain-containing protein" evidence="17">
    <location>
        <begin position="23"/>
        <end position="430"/>
    </location>
</feature>
<accession>A0A1L9PWG2</accession>
<dbReference type="PANTHER" id="PTHR33048">
    <property type="entry name" value="PTH11-LIKE INTEGRAL MEMBRANE PROTEIN (AFU_ORTHOLOGUE AFUA_5G11245)"/>
    <property type="match status" value="1"/>
</dbReference>
<proteinExistence type="inferred from homology"/>
<dbReference type="PANTHER" id="PTHR33048:SF141">
    <property type="entry name" value="INTEGRAL MEMBRANE PROTEIN-RELATED"/>
    <property type="match status" value="1"/>
</dbReference>
<evidence type="ECO:0000256" key="14">
    <source>
        <dbReference type="PROSITE-ProRule" id="PRU01356"/>
    </source>
</evidence>
<keyword evidence="9 16" id="KW-1133">Transmembrane helix</keyword>
<feature type="disulfide bond" evidence="14">
    <location>
        <begin position="45"/>
        <end position="52"/>
    </location>
</feature>
<feature type="transmembrane region" description="Helical" evidence="16">
    <location>
        <begin position="292"/>
        <end position="314"/>
    </location>
</feature>
<dbReference type="GeneID" id="63728770"/>
<dbReference type="Pfam" id="PF20684">
    <property type="entry name" value="Fung_rhodopsin"/>
    <property type="match status" value="1"/>
</dbReference>
<dbReference type="VEuPathDB" id="FungiDB:ASPVEDRAFT_45328"/>
<dbReference type="GO" id="GO:0098552">
    <property type="term" value="C:side of membrane"/>
    <property type="evidence" value="ECO:0007669"/>
    <property type="project" value="UniProtKB-KW"/>
</dbReference>
<feature type="transmembrane region" description="Helical" evidence="16">
    <location>
        <begin position="207"/>
        <end position="228"/>
    </location>
</feature>
<evidence type="ECO:0000256" key="3">
    <source>
        <dbReference type="ARBA" id="ARBA00004613"/>
    </source>
</evidence>
<dbReference type="SMART" id="SM00747">
    <property type="entry name" value="CFEM"/>
    <property type="match status" value="1"/>
</dbReference>
<evidence type="ECO:0000256" key="2">
    <source>
        <dbReference type="ARBA" id="ARBA00004589"/>
    </source>
</evidence>
<evidence type="ECO:0000256" key="15">
    <source>
        <dbReference type="SAM" id="MobiDB-lite"/>
    </source>
</evidence>
<keyword evidence="8 17" id="KW-0732">Signal</keyword>
<evidence type="ECO:0000256" key="11">
    <source>
        <dbReference type="ARBA" id="ARBA00023157"/>
    </source>
</evidence>
<dbReference type="RefSeq" id="XP_040671633.1">
    <property type="nucleotide sequence ID" value="XM_040813259.1"/>
</dbReference>
<dbReference type="GO" id="GO:0005576">
    <property type="term" value="C:extracellular region"/>
    <property type="evidence" value="ECO:0007669"/>
    <property type="project" value="UniProtKB-SubCell"/>
</dbReference>
<keyword evidence="6" id="KW-0336">GPI-anchor</keyword>
<gene>
    <name evidence="19" type="ORF">ASPVEDRAFT_45328</name>
</gene>
<keyword evidence="11 14" id="KW-1015">Disulfide bond</keyword>
<feature type="binding site" description="axial binding residue" evidence="14">
    <location>
        <position position="49"/>
    </location>
    <ligand>
        <name>heme</name>
        <dbReference type="ChEBI" id="CHEBI:30413"/>
    </ligand>
    <ligandPart>
        <name>Fe</name>
        <dbReference type="ChEBI" id="CHEBI:18248"/>
    </ligandPart>
</feature>
<dbReference type="GO" id="GO:0046872">
    <property type="term" value="F:metal ion binding"/>
    <property type="evidence" value="ECO:0007669"/>
    <property type="project" value="UniProtKB-UniRule"/>
</dbReference>
<dbReference type="InterPro" id="IPR052337">
    <property type="entry name" value="SAT4-like"/>
</dbReference>
<evidence type="ECO:0000256" key="4">
    <source>
        <dbReference type="ARBA" id="ARBA00010031"/>
    </source>
</evidence>
<feature type="transmembrane region" description="Helical" evidence="16">
    <location>
        <begin position="133"/>
        <end position="157"/>
    </location>
</feature>
<evidence type="ECO:0000256" key="9">
    <source>
        <dbReference type="ARBA" id="ARBA00022989"/>
    </source>
</evidence>
<dbReference type="EMBL" id="KV878133">
    <property type="protein sequence ID" value="OJJ05871.1"/>
    <property type="molecule type" value="Genomic_DNA"/>
</dbReference>
<comment type="similarity">
    <text evidence="4">Belongs to the RBT5 family.</text>
</comment>
<keyword evidence="10 16" id="KW-0472">Membrane</keyword>
<comment type="caution">
    <text evidence="14">Lacks conserved residue(s) required for the propagation of feature annotation.</text>
</comment>
<feature type="domain" description="CFEM" evidence="18">
    <location>
        <begin position="3"/>
        <end position="110"/>
    </location>
</feature>
<feature type="transmembrane region" description="Helical" evidence="16">
    <location>
        <begin position="260"/>
        <end position="280"/>
    </location>
</feature>
<evidence type="ECO:0000256" key="13">
    <source>
        <dbReference type="ARBA" id="ARBA00038359"/>
    </source>
</evidence>
<keyword evidence="5" id="KW-0964">Secreted</keyword>
<organism evidence="19 20">
    <name type="scientific">Aspergillus versicolor CBS 583.65</name>
    <dbReference type="NCBI Taxonomy" id="1036611"/>
    <lineage>
        <taxon>Eukaryota</taxon>
        <taxon>Fungi</taxon>
        <taxon>Dikarya</taxon>
        <taxon>Ascomycota</taxon>
        <taxon>Pezizomycotina</taxon>
        <taxon>Eurotiomycetes</taxon>
        <taxon>Eurotiomycetidae</taxon>
        <taxon>Eurotiales</taxon>
        <taxon>Aspergillaceae</taxon>
        <taxon>Aspergillus</taxon>
        <taxon>Aspergillus subgen. Nidulantes</taxon>
    </lineage>
</organism>
<feature type="transmembrane region" description="Helical" evidence="16">
    <location>
        <begin position="103"/>
        <end position="121"/>
    </location>
</feature>
<dbReference type="STRING" id="1036611.A0A1L9PWG2"/>
<keyword evidence="14" id="KW-0349">Heme</keyword>
<evidence type="ECO:0000256" key="16">
    <source>
        <dbReference type="SAM" id="Phobius"/>
    </source>
</evidence>
<protein>
    <recommendedName>
        <fullName evidence="18">CFEM domain-containing protein</fullName>
    </recommendedName>
</protein>
<reference evidence="20" key="1">
    <citation type="journal article" date="2017" name="Genome Biol.">
        <title>Comparative genomics reveals high biological diversity and specific adaptations in the industrially and medically important fungal genus Aspergillus.</title>
        <authorList>
            <person name="de Vries R.P."/>
            <person name="Riley R."/>
            <person name="Wiebenga A."/>
            <person name="Aguilar-Osorio G."/>
            <person name="Amillis S."/>
            <person name="Uchima C.A."/>
            <person name="Anderluh G."/>
            <person name="Asadollahi M."/>
            <person name="Askin M."/>
            <person name="Barry K."/>
            <person name="Battaglia E."/>
            <person name="Bayram O."/>
            <person name="Benocci T."/>
            <person name="Braus-Stromeyer S.A."/>
            <person name="Caldana C."/>
            <person name="Canovas D."/>
            <person name="Cerqueira G.C."/>
            <person name="Chen F."/>
            <person name="Chen W."/>
            <person name="Choi C."/>
            <person name="Clum A."/>
            <person name="Dos Santos R.A."/>
            <person name="Damasio A.R."/>
            <person name="Diallinas G."/>
            <person name="Emri T."/>
            <person name="Fekete E."/>
            <person name="Flipphi M."/>
            <person name="Freyberg S."/>
            <person name="Gallo A."/>
            <person name="Gournas C."/>
            <person name="Habgood R."/>
            <person name="Hainaut M."/>
            <person name="Harispe M.L."/>
            <person name="Henrissat B."/>
            <person name="Hilden K.S."/>
            <person name="Hope R."/>
            <person name="Hossain A."/>
            <person name="Karabika E."/>
            <person name="Karaffa L."/>
            <person name="Karanyi Z."/>
            <person name="Krasevec N."/>
            <person name="Kuo A."/>
            <person name="Kusch H."/>
            <person name="LaButti K."/>
            <person name="Lagendijk E.L."/>
            <person name="Lapidus A."/>
            <person name="Levasseur A."/>
            <person name="Lindquist E."/>
            <person name="Lipzen A."/>
            <person name="Logrieco A.F."/>
            <person name="MacCabe A."/>
            <person name="Maekelae M.R."/>
            <person name="Malavazi I."/>
            <person name="Melin P."/>
            <person name="Meyer V."/>
            <person name="Mielnichuk N."/>
            <person name="Miskei M."/>
            <person name="Molnar A.P."/>
            <person name="Mule G."/>
            <person name="Ngan C.Y."/>
            <person name="Orejas M."/>
            <person name="Orosz E."/>
            <person name="Ouedraogo J.P."/>
            <person name="Overkamp K.M."/>
            <person name="Park H.-S."/>
            <person name="Perrone G."/>
            <person name="Piumi F."/>
            <person name="Punt P.J."/>
            <person name="Ram A.F."/>
            <person name="Ramon A."/>
            <person name="Rauscher S."/>
            <person name="Record E."/>
            <person name="Riano-Pachon D.M."/>
            <person name="Robert V."/>
            <person name="Roehrig J."/>
            <person name="Ruller R."/>
            <person name="Salamov A."/>
            <person name="Salih N.S."/>
            <person name="Samson R.A."/>
            <person name="Sandor E."/>
            <person name="Sanguinetti M."/>
            <person name="Schuetze T."/>
            <person name="Sepcic K."/>
            <person name="Shelest E."/>
            <person name="Sherlock G."/>
            <person name="Sophianopoulou V."/>
            <person name="Squina F.M."/>
            <person name="Sun H."/>
            <person name="Susca A."/>
            <person name="Todd R.B."/>
            <person name="Tsang A."/>
            <person name="Unkles S.E."/>
            <person name="van de Wiele N."/>
            <person name="van Rossen-Uffink D."/>
            <person name="Oliveira J.V."/>
            <person name="Vesth T.C."/>
            <person name="Visser J."/>
            <person name="Yu J.-H."/>
            <person name="Zhou M."/>
            <person name="Andersen M.R."/>
            <person name="Archer D.B."/>
            <person name="Baker S.E."/>
            <person name="Benoit I."/>
            <person name="Brakhage A.A."/>
            <person name="Braus G.H."/>
            <person name="Fischer R."/>
            <person name="Frisvad J.C."/>
            <person name="Goldman G.H."/>
            <person name="Houbraken J."/>
            <person name="Oakley B."/>
            <person name="Pocsi I."/>
            <person name="Scazzocchio C."/>
            <person name="Seiboth B."/>
            <person name="vanKuyk P.A."/>
            <person name="Wortman J."/>
            <person name="Dyer P.S."/>
            <person name="Grigoriev I.V."/>
        </authorList>
    </citation>
    <scope>NUCLEOTIDE SEQUENCE [LARGE SCALE GENOMIC DNA]</scope>
    <source>
        <strain evidence="20">CBS 583.65</strain>
    </source>
</reference>
<evidence type="ECO:0000256" key="12">
    <source>
        <dbReference type="ARBA" id="ARBA00023288"/>
    </source>
</evidence>
<dbReference type="Proteomes" id="UP000184073">
    <property type="component" value="Unassembled WGS sequence"/>
</dbReference>
<evidence type="ECO:0000256" key="1">
    <source>
        <dbReference type="ARBA" id="ARBA00004141"/>
    </source>
</evidence>
<keyword evidence="14" id="KW-0479">Metal-binding</keyword>
<keyword evidence="7 16" id="KW-0812">Transmembrane</keyword>
<evidence type="ECO:0000256" key="10">
    <source>
        <dbReference type="ARBA" id="ARBA00023136"/>
    </source>
</evidence>
<evidence type="ECO:0000256" key="7">
    <source>
        <dbReference type="ARBA" id="ARBA00022692"/>
    </source>
</evidence>
<evidence type="ECO:0000256" key="5">
    <source>
        <dbReference type="ARBA" id="ARBA00022525"/>
    </source>
</evidence>
<feature type="disulfide bond" evidence="14">
    <location>
        <begin position="54"/>
        <end position="87"/>
    </location>
</feature>
<evidence type="ECO:0000259" key="18">
    <source>
        <dbReference type="PROSITE" id="PS52012"/>
    </source>
</evidence>